<dbReference type="Pfam" id="PF07095">
    <property type="entry name" value="IgaA"/>
    <property type="match status" value="1"/>
</dbReference>
<evidence type="ECO:0000256" key="1">
    <source>
        <dbReference type="ARBA" id="ARBA00004429"/>
    </source>
</evidence>
<evidence type="ECO:0000313" key="10">
    <source>
        <dbReference type="EMBL" id="SEP18375.1"/>
    </source>
</evidence>
<dbReference type="AlphaFoldDB" id="A0A1H8VSN5"/>
<dbReference type="Proteomes" id="UP000199657">
    <property type="component" value="Unassembled WGS sequence"/>
</dbReference>
<keyword evidence="4" id="KW-0997">Cell inner membrane</keyword>
<evidence type="ECO:0000256" key="6">
    <source>
        <dbReference type="ARBA" id="ARBA00022989"/>
    </source>
</evidence>
<feature type="compositionally biased region" description="Polar residues" evidence="8">
    <location>
        <begin position="157"/>
        <end position="166"/>
    </location>
</feature>
<evidence type="ECO:0000256" key="9">
    <source>
        <dbReference type="SAM" id="Phobius"/>
    </source>
</evidence>
<comment type="subcellular location">
    <subcellularLocation>
        <location evidence="1">Cell inner membrane</location>
        <topology evidence="1">Multi-pass membrane protein</topology>
    </subcellularLocation>
</comment>
<accession>A0A1H8VSN5</accession>
<proteinExistence type="inferred from homology"/>
<feature type="transmembrane region" description="Helical" evidence="9">
    <location>
        <begin position="6"/>
        <end position="26"/>
    </location>
</feature>
<gene>
    <name evidence="10" type="ORF">SAMN04488052_1154</name>
</gene>
<feature type="transmembrane region" description="Helical" evidence="9">
    <location>
        <begin position="349"/>
        <end position="367"/>
    </location>
</feature>
<evidence type="ECO:0000256" key="2">
    <source>
        <dbReference type="ARBA" id="ARBA00009494"/>
    </source>
</evidence>
<keyword evidence="6 9" id="KW-1133">Transmembrane helix</keyword>
<evidence type="ECO:0000256" key="5">
    <source>
        <dbReference type="ARBA" id="ARBA00022692"/>
    </source>
</evidence>
<dbReference type="GO" id="GO:0005886">
    <property type="term" value="C:plasma membrane"/>
    <property type="evidence" value="ECO:0007669"/>
    <property type="project" value="UniProtKB-SubCell"/>
</dbReference>
<feature type="transmembrane region" description="Helical" evidence="9">
    <location>
        <begin position="682"/>
        <end position="703"/>
    </location>
</feature>
<evidence type="ECO:0000256" key="3">
    <source>
        <dbReference type="ARBA" id="ARBA00022475"/>
    </source>
</evidence>
<protein>
    <submittedName>
        <fullName evidence="10">Intracellular growth attenuator protein IgaA</fullName>
    </submittedName>
</protein>
<dbReference type="InterPro" id="IPR010771">
    <property type="entry name" value="IgaA"/>
</dbReference>
<evidence type="ECO:0000256" key="7">
    <source>
        <dbReference type="ARBA" id="ARBA00023136"/>
    </source>
</evidence>
<keyword evidence="11" id="KW-1185">Reference proteome</keyword>
<dbReference type="EMBL" id="FOEG01000015">
    <property type="protein sequence ID" value="SEP18375.1"/>
    <property type="molecule type" value="Genomic_DNA"/>
</dbReference>
<evidence type="ECO:0000256" key="4">
    <source>
        <dbReference type="ARBA" id="ARBA00022519"/>
    </source>
</evidence>
<dbReference type="STRING" id="406100.SAMN04488052_1154"/>
<evidence type="ECO:0000313" key="11">
    <source>
        <dbReference type="Proteomes" id="UP000199657"/>
    </source>
</evidence>
<keyword evidence="5 9" id="KW-0812">Transmembrane</keyword>
<keyword evidence="3" id="KW-1003">Cell membrane</keyword>
<feature type="region of interest" description="Disordered" evidence="8">
    <location>
        <begin position="148"/>
        <end position="199"/>
    </location>
</feature>
<keyword evidence="7 9" id="KW-0472">Membrane</keyword>
<evidence type="ECO:0000256" key="8">
    <source>
        <dbReference type="SAM" id="MobiDB-lite"/>
    </source>
</evidence>
<organism evidence="10 11">
    <name type="scientific">Aquisalimonas asiatica</name>
    <dbReference type="NCBI Taxonomy" id="406100"/>
    <lineage>
        <taxon>Bacteria</taxon>
        <taxon>Pseudomonadati</taxon>
        <taxon>Pseudomonadota</taxon>
        <taxon>Gammaproteobacteria</taxon>
        <taxon>Chromatiales</taxon>
        <taxon>Ectothiorhodospiraceae</taxon>
        <taxon>Aquisalimonas</taxon>
    </lineage>
</organism>
<dbReference type="RefSeq" id="WP_171909991.1">
    <property type="nucleotide sequence ID" value="NZ_FOEG01000015.1"/>
</dbReference>
<name>A0A1H8VSN5_9GAMM</name>
<sequence>MSGVALFQLAVLVLCVAVTLTSLIAYQWRRYQAKRAAANRRQLDTPIRQLEGWEQEILAPWLKDPARPQRELSLQDHNVYRLEGDFSLHGVRAHGQETFHYHIAGVEVILPLDAADHVGILNSAEVVYAGRYAVVITLNGTFDLRGAQERDQRRQAKQTQWESGSSGRLKPIYDDDNQEGPGGRVDILGQRSETAAETEAREGRGYGVIAAVAWIGAFIALATSASVETELVRHGALAVAGLLAAVGLWIFWRPYRAGAPDRVNRVRGPLYTLPEDLAHQHSNYPVGMALGDNLSFTVPRHWFESLPYRDGERVEAEVRVQDQSAVRLGTHYSVESEHRRLPPVYWGKHLAVSLPALGALVLTLLAVSDIDINLQDDLHLTQAWLSNQTPSQYANGQALLDAPPGIGGLVQLSGKAHCQVTERPNRPRNRFHLDCHHLRLDPDLPELNTAPLPRQAIEFTETEQLEHRSLTYREQLFVGGRSGTGLREIRVATNPLEVVRTIDQFCMDVESNDSDIGRRCNTVKTSILETVRLNTDAAHDSWDEISALAEEALTDDEASVPGFLIRRDINRLHREISNLGERAIAQHRRELAERVYNAQSGGVTVEVRNADHDDLIPDPGSLQDEYTYWHALRKLATSDGAQPFSISGMLIDANAGEDGTPHYIIDGSRTLDNAWPAMMRSLLLVTATTLLAVHLPLLIIRYLGARRRTAGLRNLRD</sequence>
<comment type="similarity">
    <text evidence="2">Belongs to the IgaA family.</text>
</comment>
<reference evidence="10 11" key="1">
    <citation type="submission" date="2016-10" db="EMBL/GenBank/DDBJ databases">
        <authorList>
            <person name="de Groot N.N."/>
        </authorList>
    </citation>
    <scope>NUCLEOTIDE SEQUENCE [LARGE SCALE GENOMIC DNA]</scope>
    <source>
        <strain evidence="10 11">CGMCC 1.6291</strain>
    </source>
</reference>
<feature type="transmembrane region" description="Helical" evidence="9">
    <location>
        <begin position="206"/>
        <end position="225"/>
    </location>
</feature>
<feature type="transmembrane region" description="Helical" evidence="9">
    <location>
        <begin position="231"/>
        <end position="252"/>
    </location>
</feature>